<feature type="compositionally biased region" description="Low complexity" evidence="1">
    <location>
        <begin position="822"/>
        <end position="854"/>
    </location>
</feature>
<feature type="compositionally biased region" description="Pro residues" evidence="1">
    <location>
        <begin position="705"/>
        <end position="720"/>
    </location>
</feature>
<evidence type="ECO:0000313" key="3">
    <source>
        <dbReference type="Proteomes" id="UP000654123"/>
    </source>
</evidence>
<organism evidence="2 3">
    <name type="scientific">Streptomyces roseolilacinus</name>
    <dbReference type="NCBI Taxonomy" id="66904"/>
    <lineage>
        <taxon>Bacteria</taxon>
        <taxon>Bacillati</taxon>
        <taxon>Actinomycetota</taxon>
        <taxon>Actinomycetes</taxon>
        <taxon>Kitasatosporales</taxon>
        <taxon>Streptomycetaceae</taxon>
        <taxon>Streptomyces</taxon>
    </lineage>
</organism>
<evidence type="ECO:0008006" key="4">
    <source>
        <dbReference type="Google" id="ProtNLM"/>
    </source>
</evidence>
<dbReference type="InterPro" id="IPR009003">
    <property type="entry name" value="Peptidase_S1_PA"/>
</dbReference>
<evidence type="ECO:0000313" key="2">
    <source>
        <dbReference type="EMBL" id="GGQ32721.1"/>
    </source>
</evidence>
<dbReference type="EMBL" id="BMSV01000019">
    <property type="protein sequence ID" value="GGQ32721.1"/>
    <property type="molecule type" value="Genomic_DNA"/>
</dbReference>
<dbReference type="SUPFAM" id="SSF52540">
    <property type="entry name" value="P-loop containing nucleoside triphosphate hydrolases"/>
    <property type="match status" value="1"/>
</dbReference>
<sequence length="1416" mass="145666">MGRQDRATLVRICDQAGRTRGVGFVADHLGTVVTSHETVDGLERIVVRAPDGRAHAVTAGAVTALPADALALVRTDGLGVRPLAIASRPAPAAGTYVRVHAHGWREARVLGTARATYTGTGGSHPVDGALELAIGTDGREALRRGGEAAGGPVLDAATGTVLAVLAGALHTDHGAAGLALPLARAAARAPGGPLAALLRRNAATVPAHGPDLNLAGALELAALTRPAVPLARTVARPGVAHRLDRFAAAPHGTDHPVVCGLVGEPGTGRTTALAALAHRRATTAAPEPTVWLRGADLRPGDASLADAVGRVLGRAGRVVAAAGDRSAHPEAHAAVLEALARHVARIARDAGRPLLVLLDAPEETPPPLADRLPAWTSETVRWLRQHGVRLAVACGPAYWETAGALYPAGTLYRPDAPAERFPAAVPVGDLTPEEAEEARARYGLPAGALAAADAGHPLVLRLLADVRAALPGAVPGRAGRADVFAAHLDLLCLRVAHRVAAGRRPAPPEAQVRGLAAQVAGRVHEAARRCLGPGHGGLDRAAFEDLFPWDTGWAPAVLTEGLLVAAGTGYRFADEEFGDWLQAAHIDVDAALDALVHTRHDAAPPPDRLPCTPPARTRGPAAAIAAAGPAPAALPPRPTRHAIPPAPPVPPGQAGPGPGPGWARPVGRASSPPMARPEPATGHGGHAAGPCDALLPGHALLSGHPVPPGHAVPPGRPAPPAYGGAPGRAVPGGYAFPPGGTAQHGYSCAPAPLDHGGAPGPHPTGYAAPPGRTPLPGYAAPAGTTVPPGTTVPHGRAVPSGYTGHPGYATPSGYADPPEWAPPSGSAGASPHPADAAGRPDPSGAPARRPAGVPPHRVGVVVRALLLMERDRGSGALARRLERLVHHGGPTADARWWAGRLLRDTLLRVRDARPYTGVLRLLAARLTEGPAAGGPGAYGAPFWERLRLGEDERMDLLRRVLPADAPPRTPRRPGYLEAVARRLAADPRGVQPLLCRWFTDERPLPAEPGSHVRPTVAGVAQALLHTHRDLAADDLCEALVTTAHPRADELLTGLVHDDPAALCRAVDRWAHDDARPARRVAAAAYGPLLAARVTADADRELLRYAALALLARPGDRALHGAALAVLVRDPHSRARHLPQALATFRAGDPGLPARTLTAALTTHPEPVLASFHARLHGGDPAAAADVLDALADVPGPVLARRAAALVRGYVDRHPEGAAHAAAHVDRRLEQGPAARAVLSPLVTDLLRGRPAGVRAALAPVLAAPGTPVSRALRGELLDVLLHLERDEHPDPAVPEALLRAAARGAAGRPEARTRDLVLASGELLARTPEGAECLDRRLAELAGEVPGFAALLGGWFAGEPRRWAALAGPAARRAVERLAAPRPGDGTAAVAGRVRAAMPMRSEPRGHGTLSPAYRS</sequence>
<feature type="compositionally biased region" description="Low complexity" evidence="1">
    <location>
        <begin position="614"/>
        <end position="631"/>
    </location>
</feature>
<dbReference type="Proteomes" id="UP000654123">
    <property type="component" value="Unassembled WGS sequence"/>
</dbReference>
<evidence type="ECO:0000256" key="1">
    <source>
        <dbReference type="SAM" id="MobiDB-lite"/>
    </source>
</evidence>
<feature type="region of interest" description="Disordered" evidence="1">
    <location>
        <begin position="746"/>
        <end position="854"/>
    </location>
</feature>
<protein>
    <recommendedName>
        <fullName evidence="4">Serine protease</fullName>
    </recommendedName>
</protein>
<accession>A0A918B6B6</accession>
<gene>
    <name evidence="2" type="ORF">GCM10010249_59160</name>
</gene>
<dbReference type="SUPFAM" id="SSF50494">
    <property type="entry name" value="Trypsin-like serine proteases"/>
    <property type="match status" value="1"/>
</dbReference>
<dbReference type="InterPro" id="IPR027417">
    <property type="entry name" value="P-loop_NTPase"/>
</dbReference>
<feature type="compositionally biased region" description="Low complexity" evidence="1">
    <location>
        <begin position="779"/>
        <end position="793"/>
    </location>
</feature>
<comment type="caution">
    <text evidence="2">The sequence shown here is derived from an EMBL/GenBank/DDBJ whole genome shotgun (WGS) entry which is preliminary data.</text>
</comment>
<dbReference type="Gene3D" id="2.40.10.120">
    <property type="match status" value="1"/>
</dbReference>
<keyword evidence="3" id="KW-1185">Reference proteome</keyword>
<feature type="region of interest" description="Disordered" evidence="1">
    <location>
        <begin position="600"/>
        <end position="724"/>
    </location>
</feature>
<reference evidence="2" key="1">
    <citation type="journal article" date="2014" name="Int. J. Syst. Evol. Microbiol.">
        <title>Complete genome sequence of Corynebacterium casei LMG S-19264T (=DSM 44701T), isolated from a smear-ripened cheese.</title>
        <authorList>
            <consortium name="US DOE Joint Genome Institute (JGI-PGF)"/>
            <person name="Walter F."/>
            <person name="Albersmeier A."/>
            <person name="Kalinowski J."/>
            <person name="Ruckert C."/>
        </authorList>
    </citation>
    <scope>NUCLEOTIDE SEQUENCE</scope>
    <source>
        <strain evidence="2">JCM 4335</strain>
    </source>
</reference>
<reference evidence="2" key="2">
    <citation type="submission" date="2020-09" db="EMBL/GenBank/DDBJ databases">
        <authorList>
            <person name="Sun Q."/>
            <person name="Ohkuma M."/>
        </authorList>
    </citation>
    <scope>NUCLEOTIDE SEQUENCE</scope>
    <source>
        <strain evidence="2">JCM 4335</strain>
    </source>
</reference>
<proteinExistence type="predicted"/>
<feature type="compositionally biased region" description="Pro residues" evidence="1">
    <location>
        <begin position="603"/>
        <end position="613"/>
    </location>
</feature>
<dbReference type="RefSeq" id="WP_189538239.1">
    <property type="nucleotide sequence ID" value="NZ_BMSV01000019.1"/>
</dbReference>
<name>A0A918B6B6_9ACTN</name>
<feature type="compositionally biased region" description="Pro residues" evidence="1">
    <location>
        <begin position="644"/>
        <end position="659"/>
    </location>
</feature>